<accession>A0A8J5S8U4</accession>
<evidence type="ECO:0000256" key="6">
    <source>
        <dbReference type="ARBA" id="ARBA00022989"/>
    </source>
</evidence>
<keyword evidence="8 9" id="KW-0472">Membrane</keyword>
<dbReference type="GO" id="GO:0005385">
    <property type="term" value="F:zinc ion transmembrane transporter activity"/>
    <property type="evidence" value="ECO:0007669"/>
    <property type="project" value="InterPro"/>
</dbReference>
<comment type="similarity">
    <text evidence="2 9">Belongs to the ZIP transporter (TC 2.A.5) family.</text>
</comment>
<evidence type="ECO:0000256" key="3">
    <source>
        <dbReference type="ARBA" id="ARBA00022448"/>
    </source>
</evidence>
<proteinExistence type="inferred from homology"/>
<dbReference type="AlphaFoldDB" id="A0A8J5S8U4"/>
<keyword evidence="11" id="KW-1185">Reference proteome</keyword>
<sequence length="374" mass="38888">MGLAGAAAVRWRFGQFLRESNGLMVASLSATSCAEEVAKAEGEGCRDDAAALRLKAVAMATILVAGVVGVGLPLVGRKRRALRTDSAAFVAAKAFAAGVILATGFVHMLHDAEHALSSPCLPAVPWRRFPFPGFVAMAAALATLVLDFLATRFYEHKHRAEAAALAASSASDDEITVVTVAHTEPLLQAHSHSHHHGHGNELIQQENGEGEVPAHVRSIVVSQILEMGIVSHSVIIGLSLGVSRSPCTIRPLVAALAFHQFFEGFALGGCIAQAQLKALSAAVMASFFAITTPAGIAAGAGVASFYNANSPRALVVEGILDSVSAGILIYMSLVDLIAADFLGGRMTGTTRQQVTAYVALFLGALSMSSLAIWA</sequence>
<dbReference type="Proteomes" id="UP000729402">
    <property type="component" value="Unassembled WGS sequence"/>
</dbReference>
<dbReference type="EMBL" id="JAAALK010000284">
    <property type="protein sequence ID" value="KAG8067423.1"/>
    <property type="molecule type" value="Genomic_DNA"/>
</dbReference>
<keyword evidence="3 9" id="KW-0813">Transport</keyword>
<comment type="caution">
    <text evidence="9">Lacks conserved residue(s) required for the propagation of feature annotation.</text>
</comment>
<dbReference type="PANTHER" id="PTHR11040">
    <property type="entry name" value="ZINC/IRON TRANSPORTER"/>
    <property type="match status" value="1"/>
</dbReference>
<name>A0A8J5S8U4_ZIZPA</name>
<evidence type="ECO:0000256" key="1">
    <source>
        <dbReference type="ARBA" id="ARBA00004651"/>
    </source>
</evidence>
<feature type="transmembrane region" description="Helical" evidence="9">
    <location>
        <begin position="87"/>
        <end position="109"/>
    </location>
</feature>
<feature type="transmembrane region" description="Helical" evidence="9">
    <location>
        <begin position="281"/>
        <end position="303"/>
    </location>
</feature>
<feature type="transmembrane region" description="Helical" evidence="9">
    <location>
        <begin position="129"/>
        <end position="150"/>
    </location>
</feature>
<comment type="caution">
    <text evidence="10">The sequence shown here is derived from an EMBL/GenBank/DDBJ whole genome shotgun (WGS) entry which is preliminary data.</text>
</comment>
<dbReference type="InterPro" id="IPR004698">
    <property type="entry name" value="Zn/Fe_permease_fun/pln"/>
</dbReference>
<protein>
    <submittedName>
        <fullName evidence="10">Uncharacterized protein</fullName>
    </submittedName>
</protein>
<gene>
    <name evidence="10" type="ORF">GUJ93_ZPchr0005g15690</name>
</gene>
<evidence type="ECO:0000256" key="9">
    <source>
        <dbReference type="RuleBase" id="RU362088"/>
    </source>
</evidence>
<dbReference type="InterPro" id="IPR003689">
    <property type="entry name" value="ZIP"/>
</dbReference>
<evidence type="ECO:0000256" key="2">
    <source>
        <dbReference type="ARBA" id="ARBA00006939"/>
    </source>
</evidence>
<dbReference type="NCBIfam" id="TIGR00820">
    <property type="entry name" value="zip"/>
    <property type="match status" value="1"/>
</dbReference>
<dbReference type="PANTHER" id="PTHR11040:SF44">
    <property type="entry name" value="PROTEIN ZNTC-RELATED"/>
    <property type="match status" value="1"/>
</dbReference>
<feature type="transmembrane region" description="Helical" evidence="9">
    <location>
        <begin position="56"/>
        <end position="75"/>
    </location>
</feature>
<keyword evidence="7 9" id="KW-0406">Ion transport</keyword>
<dbReference type="Pfam" id="PF02535">
    <property type="entry name" value="Zip"/>
    <property type="match status" value="1"/>
</dbReference>
<evidence type="ECO:0000256" key="5">
    <source>
        <dbReference type="ARBA" id="ARBA00022692"/>
    </source>
</evidence>
<evidence type="ECO:0000256" key="4">
    <source>
        <dbReference type="ARBA" id="ARBA00022475"/>
    </source>
</evidence>
<keyword evidence="5 9" id="KW-0812">Transmembrane</keyword>
<reference evidence="10" key="2">
    <citation type="submission" date="2021-02" db="EMBL/GenBank/DDBJ databases">
        <authorList>
            <person name="Kimball J.A."/>
            <person name="Haas M.W."/>
            <person name="Macchietto M."/>
            <person name="Kono T."/>
            <person name="Duquette J."/>
            <person name="Shao M."/>
        </authorList>
    </citation>
    <scope>NUCLEOTIDE SEQUENCE</scope>
    <source>
        <tissue evidence="10">Fresh leaf tissue</tissue>
    </source>
</reference>
<comment type="subcellular location">
    <subcellularLocation>
        <location evidence="1">Cell membrane</location>
        <topology evidence="1">Multi-pass membrane protein</topology>
    </subcellularLocation>
    <subcellularLocation>
        <location evidence="9">Membrane</location>
        <topology evidence="9">Multi-pass membrane protein</topology>
    </subcellularLocation>
</comment>
<evidence type="ECO:0000256" key="7">
    <source>
        <dbReference type="ARBA" id="ARBA00023065"/>
    </source>
</evidence>
<feature type="transmembrane region" description="Helical" evidence="9">
    <location>
        <begin position="354"/>
        <end position="373"/>
    </location>
</feature>
<reference evidence="10" key="1">
    <citation type="journal article" date="2021" name="bioRxiv">
        <title>Whole Genome Assembly and Annotation of Northern Wild Rice, Zizania palustris L., Supports a Whole Genome Duplication in the Zizania Genus.</title>
        <authorList>
            <person name="Haas M."/>
            <person name="Kono T."/>
            <person name="Macchietto M."/>
            <person name="Millas R."/>
            <person name="McGilp L."/>
            <person name="Shao M."/>
            <person name="Duquette J."/>
            <person name="Hirsch C.N."/>
            <person name="Kimball J."/>
        </authorList>
    </citation>
    <scope>NUCLEOTIDE SEQUENCE</scope>
    <source>
        <tissue evidence="10">Fresh leaf tissue</tissue>
    </source>
</reference>
<dbReference type="OrthoDB" id="448280at2759"/>
<keyword evidence="4" id="KW-1003">Cell membrane</keyword>
<evidence type="ECO:0000313" key="11">
    <source>
        <dbReference type="Proteomes" id="UP000729402"/>
    </source>
</evidence>
<organism evidence="10 11">
    <name type="scientific">Zizania palustris</name>
    <name type="common">Northern wild rice</name>
    <dbReference type="NCBI Taxonomy" id="103762"/>
    <lineage>
        <taxon>Eukaryota</taxon>
        <taxon>Viridiplantae</taxon>
        <taxon>Streptophyta</taxon>
        <taxon>Embryophyta</taxon>
        <taxon>Tracheophyta</taxon>
        <taxon>Spermatophyta</taxon>
        <taxon>Magnoliopsida</taxon>
        <taxon>Liliopsida</taxon>
        <taxon>Poales</taxon>
        <taxon>Poaceae</taxon>
        <taxon>BOP clade</taxon>
        <taxon>Oryzoideae</taxon>
        <taxon>Oryzeae</taxon>
        <taxon>Zizaniinae</taxon>
        <taxon>Zizania</taxon>
    </lineage>
</organism>
<evidence type="ECO:0000313" key="10">
    <source>
        <dbReference type="EMBL" id="KAG8067423.1"/>
    </source>
</evidence>
<evidence type="ECO:0000256" key="8">
    <source>
        <dbReference type="ARBA" id="ARBA00023136"/>
    </source>
</evidence>
<feature type="transmembrane region" description="Helical" evidence="9">
    <location>
        <begin position="323"/>
        <end position="342"/>
    </location>
</feature>
<dbReference type="GO" id="GO:0005886">
    <property type="term" value="C:plasma membrane"/>
    <property type="evidence" value="ECO:0007669"/>
    <property type="project" value="UniProtKB-SubCell"/>
</dbReference>
<keyword evidence="6 9" id="KW-1133">Transmembrane helix</keyword>